<dbReference type="EMBL" id="CP024634">
    <property type="protein sequence ID" value="AYQ55974.1"/>
    <property type="molecule type" value="Genomic_DNA"/>
</dbReference>
<dbReference type="SUPFAM" id="SSF46689">
    <property type="entry name" value="Homeodomain-like"/>
    <property type="match status" value="1"/>
</dbReference>
<dbReference type="InterPro" id="IPR050207">
    <property type="entry name" value="Trans_regulatory_Fis"/>
</dbReference>
<evidence type="ECO:0000256" key="3">
    <source>
        <dbReference type="ARBA" id="ARBA00029540"/>
    </source>
</evidence>
<accession>A0A1J5TYP8</accession>
<reference evidence="6" key="2">
    <citation type="journal article" date="2017" name="Stand. Genomic Sci.">
        <title>Genome sequence of the sulfur-oxidizing Bathymodiolus thermophilus gill endosymbiont.</title>
        <authorList>
            <person name="Ponnudurai R."/>
            <person name="Sayavedra L."/>
            <person name="Kleiner M."/>
            <person name="Heiden S.E."/>
            <person name="Thurmer A."/>
            <person name="Felbeck H."/>
            <person name="Schluter R."/>
            <person name="Sievert S.M."/>
            <person name="Daniel R."/>
            <person name="Schweder T."/>
            <person name="Markert S."/>
        </authorList>
    </citation>
    <scope>NUCLEOTIDE SEQUENCE</scope>
    <source>
        <strain evidence="6">BAT/CrabSpa'14</strain>
    </source>
</reference>
<dbReference type="RefSeq" id="WP_071563643.1">
    <property type="nucleotide sequence ID" value="NZ_CAESAR020000056.1"/>
</dbReference>
<protein>
    <recommendedName>
        <fullName evidence="3">Putative Fis-like DNA-binding protein</fullName>
    </recommendedName>
</protein>
<dbReference type="PRINTS" id="PR01590">
    <property type="entry name" value="HTHFIS"/>
</dbReference>
<dbReference type="InterPro" id="IPR009057">
    <property type="entry name" value="Homeodomain-like_sf"/>
</dbReference>
<reference evidence="5 8" key="3">
    <citation type="submission" date="2017-11" db="EMBL/GenBank/DDBJ databases">
        <title>Genome sequence of the bacterial symbiont EPR9N from a vent mussel Bathymodiolus thermophilus.</title>
        <authorList>
            <person name="Won Y.-J."/>
        </authorList>
    </citation>
    <scope>NUCLEOTIDE SEQUENCE [LARGE SCALE GENOMIC DNA]</scope>
    <source>
        <strain evidence="5 8">EPR9N</strain>
    </source>
</reference>
<dbReference type="Gene3D" id="1.10.10.60">
    <property type="entry name" value="Homeodomain-like"/>
    <property type="match status" value="1"/>
</dbReference>
<sequence length="77" mass="8876">MSPTNLPDCINTKLKRYFKQLNGEQAFGVHKMVMQESESITLKFVLDMVEQNQSEAAKILGMNRGTLKKKIELYKLK</sequence>
<dbReference type="KEGG" id="bthg:MS2017_0221"/>
<dbReference type="PANTHER" id="PTHR47918:SF1">
    <property type="entry name" value="DNA-BINDING PROTEIN FIS"/>
    <property type="match status" value="1"/>
</dbReference>
<gene>
    <name evidence="6" type="ORF">BGC33_13180</name>
    <name evidence="5" type="ORF">MS2017_0221</name>
</gene>
<keyword evidence="2" id="KW-0238">DNA-binding</keyword>
<feature type="domain" description="DNA binding HTH" evidence="4">
    <location>
        <begin position="52"/>
        <end position="72"/>
    </location>
</feature>
<evidence type="ECO:0000313" key="6">
    <source>
        <dbReference type="EMBL" id="OIR25316.1"/>
    </source>
</evidence>
<dbReference type="InterPro" id="IPR005412">
    <property type="entry name" value="Fis_DNA-bd"/>
</dbReference>
<dbReference type="AlphaFoldDB" id="A0A1J5TYP8"/>
<dbReference type="Pfam" id="PF02954">
    <property type="entry name" value="HTH_8"/>
    <property type="match status" value="1"/>
</dbReference>
<dbReference type="Proteomes" id="UP000182798">
    <property type="component" value="Unassembled WGS sequence"/>
</dbReference>
<dbReference type="EMBL" id="MIQH01000354">
    <property type="protein sequence ID" value="OIR25316.1"/>
    <property type="molecule type" value="Genomic_DNA"/>
</dbReference>
<dbReference type="GO" id="GO:0006355">
    <property type="term" value="P:regulation of DNA-templated transcription"/>
    <property type="evidence" value="ECO:0007669"/>
    <property type="project" value="InterPro"/>
</dbReference>
<dbReference type="PANTHER" id="PTHR47918">
    <property type="entry name" value="DNA-BINDING PROTEIN FIS"/>
    <property type="match status" value="1"/>
</dbReference>
<evidence type="ECO:0000313" key="5">
    <source>
        <dbReference type="EMBL" id="AYQ55974.1"/>
    </source>
</evidence>
<name>A0A1J5TYP8_9GAMM</name>
<evidence type="ECO:0000313" key="8">
    <source>
        <dbReference type="Proteomes" id="UP000278334"/>
    </source>
</evidence>
<evidence type="ECO:0000256" key="1">
    <source>
        <dbReference type="ARBA" id="ARBA00008559"/>
    </source>
</evidence>
<proteinExistence type="inferred from homology"/>
<organism evidence="6 7">
    <name type="scientific">Bathymodiolus thermophilus thioautotrophic gill symbiont</name>
    <dbReference type="NCBI Taxonomy" id="2360"/>
    <lineage>
        <taxon>Bacteria</taxon>
        <taxon>Pseudomonadati</taxon>
        <taxon>Pseudomonadota</taxon>
        <taxon>Gammaproteobacteria</taxon>
        <taxon>sulfur-oxidizing symbionts</taxon>
    </lineage>
</organism>
<dbReference type="GO" id="GO:0043565">
    <property type="term" value="F:sequence-specific DNA binding"/>
    <property type="evidence" value="ECO:0007669"/>
    <property type="project" value="InterPro"/>
</dbReference>
<dbReference type="PIRSF" id="PIRSF002097">
    <property type="entry name" value="DNA-binding_Fis"/>
    <property type="match status" value="1"/>
</dbReference>
<dbReference type="Proteomes" id="UP000278334">
    <property type="component" value="Chromosome"/>
</dbReference>
<dbReference type="InterPro" id="IPR002197">
    <property type="entry name" value="HTH_Fis"/>
</dbReference>
<reference evidence="7" key="1">
    <citation type="submission" date="2016-09" db="EMBL/GenBank/DDBJ databases">
        <title>Genome Sequence of Bathymodiolus thermophilus sulfur-oxidizing gill endosymbiont.</title>
        <authorList>
            <person name="Ponnudurai R."/>
            <person name="Kleiner M."/>
            <person name="Sayavedra L."/>
            <person name="Thuermer A."/>
            <person name="Felbeck H."/>
            <person name="Schlueter R."/>
            <person name="Schweder T."/>
            <person name="Markert S."/>
        </authorList>
    </citation>
    <scope>NUCLEOTIDE SEQUENCE [LARGE SCALE GENOMIC DNA]</scope>
    <source>
        <strain evidence="7">BAT/CrabSpa'14</strain>
    </source>
</reference>
<evidence type="ECO:0000259" key="4">
    <source>
        <dbReference type="Pfam" id="PF02954"/>
    </source>
</evidence>
<comment type="similarity">
    <text evidence="1">Belongs to the transcriptional regulatory Fis family.</text>
</comment>
<evidence type="ECO:0000313" key="7">
    <source>
        <dbReference type="Proteomes" id="UP000182798"/>
    </source>
</evidence>
<evidence type="ECO:0000256" key="2">
    <source>
        <dbReference type="ARBA" id="ARBA00023125"/>
    </source>
</evidence>
<dbReference type="OrthoDB" id="9802388at2"/>